<evidence type="ECO:0000256" key="4">
    <source>
        <dbReference type="SAM" id="MobiDB-lite"/>
    </source>
</evidence>
<dbReference type="InterPro" id="IPR011990">
    <property type="entry name" value="TPR-like_helical_dom_sf"/>
</dbReference>
<protein>
    <recommendedName>
        <fullName evidence="5">J domain-containing protein</fullName>
    </recommendedName>
</protein>
<evidence type="ECO:0000256" key="3">
    <source>
        <dbReference type="PROSITE-ProRule" id="PRU00339"/>
    </source>
</evidence>
<feature type="compositionally biased region" description="Pro residues" evidence="4">
    <location>
        <begin position="52"/>
        <end position="63"/>
    </location>
</feature>
<feature type="repeat" description="TPR" evidence="3">
    <location>
        <begin position="477"/>
        <end position="510"/>
    </location>
</feature>
<evidence type="ECO:0000256" key="1">
    <source>
        <dbReference type="ARBA" id="ARBA00022737"/>
    </source>
</evidence>
<dbReference type="Pfam" id="PF14559">
    <property type="entry name" value="TPR_19"/>
    <property type="match status" value="1"/>
</dbReference>
<feature type="compositionally biased region" description="Pro residues" evidence="4">
    <location>
        <begin position="108"/>
        <end position="122"/>
    </location>
</feature>
<dbReference type="SMART" id="SM00271">
    <property type="entry name" value="DnaJ"/>
    <property type="match status" value="1"/>
</dbReference>
<dbReference type="SUPFAM" id="SSF48452">
    <property type="entry name" value="TPR-like"/>
    <property type="match status" value="2"/>
</dbReference>
<feature type="compositionally biased region" description="Low complexity" evidence="4">
    <location>
        <begin position="165"/>
        <end position="175"/>
    </location>
</feature>
<dbReference type="PROSITE" id="PS00636">
    <property type="entry name" value="DNAJ_1"/>
    <property type="match status" value="1"/>
</dbReference>
<name>A0ABR3DM33_NEUIN</name>
<evidence type="ECO:0000313" key="6">
    <source>
        <dbReference type="EMBL" id="KAL0473412.1"/>
    </source>
</evidence>
<feature type="domain" description="J" evidence="5">
    <location>
        <begin position="649"/>
        <end position="714"/>
    </location>
</feature>
<dbReference type="EMBL" id="JAVLET010000002">
    <property type="protein sequence ID" value="KAL0473412.1"/>
    <property type="molecule type" value="Genomic_DNA"/>
</dbReference>
<dbReference type="PRINTS" id="PR00625">
    <property type="entry name" value="JDOMAIN"/>
</dbReference>
<dbReference type="PANTHER" id="PTHR44200">
    <property type="entry name" value="DNAJ HOMOLOG SUBFAMILY C MEMBER 7"/>
    <property type="match status" value="1"/>
</dbReference>
<gene>
    <name evidence="6" type="ORF">QR685DRAFT_173921</name>
</gene>
<feature type="region of interest" description="Disordered" evidence="4">
    <location>
        <begin position="1"/>
        <end position="292"/>
    </location>
</feature>
<dbReference type="SMART" id="SM00028">
    <property type="entry name" value="TPR"/>
    <property type="match status" value="7"/>
</dbReference>
<dbReference type="CDD" id="cd06257">
    <property type="entry name" value="DnaJ"/>
    <property type="match status" value="1"/>
</dbReference>
<dbReference type="Pfam" id="PF00226">
    <property type="entry name" value="DnaJ"/>
    <property type="match status" value="1"/>
</dbReference>
<feature type="compositionally biased region" description="Low complexity" evidence="4">
    <location>
        <begin position="123"/>
        <end position="156"/>
    </location>
</feature>
<dbReference type="Gene3D" id="1.25.40.10">
    <property type="entry name" value="Tetratricopeptide repeat domain"/>
    <property type="match status" value="1"/>
</dbReference>
<dbReference type="InterPro" id="IPR052758">
    <property type="entry name" value="SRC_co-chaperone"/>
</dbReference>
<dbReference type="InterPro" id="IPR013105">
    <property type="entry name" value="TPR_2"/>
</dbReference>
<feature type="repeat" description="TPR" evidence="3">
    <location>
        <begin position="326"/>
        <end position="359"/>
    </location>
</feature>
<dbReference type="PROSITE" id="PS50076">
    <property type="entry name" value="DNAJ_2"/>
    <property type="match status" value="1"/>
</dbReference>
<dbReference type="InterPro" id="IPR018253">
    <property type="entry name" value="DnaJ_domain_CS"/>
</dbReference>
<feature type="compositionally biased region" description="Basic and acidic residues" evidence="4">
    <location>
        <begin position="16"/>
        <end position="26"/>
    </location>
</feature>
<proteinExistence type="predicted"/>
<feature type="compositionally biased region" description="Basic and acidic residues" evidence="4">
    <location>
        <begin position="97"/>
        <end position="107"/>
    </location>
</feature>
<keyword evidence="1" id="KW-0677">Repeat</keyword>
<feature type="repeat" description="TPR" evidence="3">
    <location>
        <begin position="561"/>
        <end position="594"/>
    </location>
</feature>
<keyword evidence="2 3" id="KW-0802">TPR repeat</keyword>
<feature type="repeat" description="TPR" evidence="3">
    <location>
        <begin position="523"/>
        <end position="556"/>
    </location>
</feature>
<keyword evidence="7" id="KW-1185">Reference proteome</keyword>
<comment type="caution">
    <text evidence="6">The sequence shown here is derived from an EMBL/GenBank/DDBJ whole genome shotgun (WGS) entry which is preliminary data.</text>
</comment>
<dbReference type="PANTHER" id="PTHR44200:SF1">
    <property type="entry name" value="DNAJ HOMOLOG SUBFAMILY C MEMBER 7"/>
    <property type="match status" value="1"/>
</dbReference>
<evidence type="ECO:0000313" key="7">
    <source>
        <dbReference type="Proteomes" id="UP001451303"/>
    </source>
</evidence>
<dbReference type="InterPro" id="IPR019734">
    <property type="entry name" value="TPR_rpt"/>
</dbReference>
<dbReference type="Pfam" id="PF07719">
    <property type="entry name" value="TPR_2"/>
    <property type="match status" value="1"/>
</dbReference>
<evidence type="ECO:0000259" key="5">
    <source>
        <dbReference type="PROSITE" id="PS50076"/>
    </source>
</evidence>
<dbReference type="SUPFAM" id="SSF46565">
    <property type="entry name" value="Chaperone J-domain"/>
    <property type="match status" value="1"/>
</dbReference>
<accession>A0ABR3DM33</accession>
<feature type="region of interest" description="Disordered" evidence="4">
    <location>
        <begin position="765"/>
        <end position="784"/>
    </location>
</feature>
<evidence type="ECO:0000256" key="2">
    <source>
        <dbReference type="ARBA" id="ARBA00022803"/>
    </source>
</evidence>
<feature type="repeat" description="TPR" evidence="3">
    <location>
        <begin position="292"/>
        <end position="325"/>
    </location>
</feature>
<feature type="compositionally biased region" description="Polar residues" evidence="4">
    <location>
        <begin position="28"/>
        <end position="38"/>
    </location>
</feature>
<organism evidence="6 7">
    <name type="scientific">Neurospora intermedia</name>
    <dbReference type="NCBI Taxonomy" id="5142"/>
    <lineage>
        <taxon>Eukaryota</taxon>
        <taxon>Fungi</taxon>
        <taxon>Dikarya</taxon>
        <taxon>Ascomycota</taxon>
        <taxon>Pezizomycotina</taxon>
        <taxon>Sordariomycetes</taxon>
        <taxon>Sordariomycetidae</taxon>
        <taxon>Sordariales</taxon>
        <taxon>Sordariaceae</taxon>
        <taxon>Neurospora</taxon>
    </lineage>
</organism>
<sequence length="784" mass="85523">MRFFSKKSSKSSTSADRVDADTRAGRYESTQPSGTSGPRSPYSHAKRSHSQSPPPPPPPPKSLRPPAQTQQYRLSPTKPVFSSPSGTRSPSAKKTHRSDSQPRRDHSPPTPPPHYNLPPTPPSGSTSRSASARDPTKHSSSSSSHQPRSSTSSRSSFGRHPVDPAAASDSRSRSTSFRRKKVDTDIHPLNLPPEQRKRFSDLSGFSVRNSMEFDNKENGAASAASPPPPPHKQQPQDQQAHQKPTPPAHGSTFTVPMSNGADAAQTNDGEVPTPPPHRSQPTTPVQSPAEQAEGFKNEGNKFFKAKDYNQAIVHYTKAIVLQPESATYLGNRAAAYMSAGKYKDALEDCTRAAELDPNNPKILLRLARIYTSLGRPEEAIATFGRIQPPPSAKDMAPARDMLNYIQAAQKALQEGTAASMVLHPLDMAERLLGIGASRPRKWVLMRGEALLRLGDINSLGEAQNIAMSLLRNNSQDPEALVIRGRALYASGENDKAIQHFRKALSCDPDFKDAIKWLRVVQKLDRMKGEGNDEYKAGRWQNALEKYTAALEIDPSNKGTNSKILQNRALCYTKLKQFDEAIADCERAISLDPSYLKARKTKANALGLAERWEDCVREWKALQELEPEDRTIAQEVKRAELELKKSQRKDYYKILGIDKNADDTQIKKAYRKLAIVHHPDKNPGDASAEARFKDISEAYETLSDSQKRARYDSGDDLVDPSDMFGGGMGGGMGGIDPEIIIQMMGGQGGHGFGGGGFGGFGGGGFPGGGRSRGRGGFGGGGFHYQ</sequence>
<dbReference type="Gene3D" id="1.10.287.110">
    <property type="entry name" value="DnaJ domain"/>
    <property type="match status" value="1"/>
</dbReference>
<dbReference type="PROSITE" id="PS50005">
    <property type="entry name" value="TPR"/>
    <property type="match status" value="5"/>
</dbReference>
<feature type="compositionally biased region" description="Polar residues" evidence="4">
    <location>
        <begin position="279"/>
        <end position="289"/>
    </location>
</feature>
<dbReference type="Proteomes" id="UP001451303">
    <property type="component" value="Unassembled WGS sequence"/>
</dbReference>
<dbReference type="InterPro" id="IPR036869">
    <property type="entry name" value="J_dom_sf"/>
</dbReference>
<reference evidence="6 7" key="1">
    <citation type="submission" date="2023-09" db="EMBL/GenBank/DDBJ databases">
        <title>Multi-omics analysis of a traditional fermented food reveals byproduct-associated fungal strains for waste-to-food upcycling.</title>
        <authorList>
            <consortium name="Lawrence Berkeley National Laboratory"/>
            <person name="Rekdal V.M."/>
            <person name="Villalobos-Escobedo J.M."/>
            <person name="Rodriguez-Valeron N."/>
            <person name="Garcia M.O."/>
            <person name="Vasquez D.P."/>
            <person name="Damayanti I."/>
            <person name="Sorensen P.M."/>
            <person name="Baidoo E.E."/>
            <person name="De Carvalho A.C."/>
            <person name="Riley R."/>
            <person name="Lipzen A."/>
            <person name="He G."/>
            <person name="Yan M."/>
            <person name="Haridas S."/>
            <person name="Daum C."/>
            <person name="Yoshinaga Y."/>
            <person name="Ng V."/>
            <person name="Grigoriev I.V."/>
            <person name="Munk R."/>
            <person name="Nuraida L."/>
            <person name="Wijaya C.H."/>
            <person name="Morales P.-C."/>
            <person name="Keasling J.D."/>
        </authorList>
    </citation>
    <scope>NUCLEOTIDE SEQUENCE [LARGE SCALE GENOMIC DNA]</scope>
    <source>
        <strain evidence="6 7">FGSC 2613</strain>
    </source>
</reference>
<feature type="compositionally biased region" description="Low complexity" evidence="4">
    <location>
        <begin position="233"/>
        <end position="243"/>
    </location>
</feature>
<dbReference type="InterPro" id="IPR001623">
    <property type="entry name" value="DnaJ_domain"/>
</dbReference>
<dbReference type="Pfam" id="PF00515">
    <property type="entry name" value="TPR_1"/>
    <property type="match status" value="1"/>
</dbReference>
<feature type="compositionally biased region" description="Polar residues" evidence="4">
    <location>
        <begin position="67"/>
        <end position="90"/>
    </location>
</feature>